<dbReference type="InterPro" id="IPR013221">
    <property type="entry name" value="Mur_ligase_cen"/>
</dbReference>
<dbReference type="EC" id="6.3.5.13" evidence="4"/>
<keyword evidence="4" id="KW-0133">Cell shape</keyword>
<dbReference type="AlphaFoldDB" id="A0A2U2N1G3"/>
<accession>A0A2U2N1G3</accession>
<keyword evidence="8" id="KW-1185">Reference proteome</keyword>
<evidence type="ECO:0000256" key="2">
    <source>
        <dbReference type="ARBA" id="ARBA00022741"/>
    </source>
</evidence>
<evidence type="ECO:0000256" key="3">
    <source>
        <dbReference type="ARBA" id="ARBA00022840"/>
    </source>
</evidence>
<comment type="catalytic activity">
    <reaction evidence="4">
        <text>beta-D-GlcNAc-(1-&gt;4)-Mur2Ac(oyl-L-Ala-gamma-D-O-P-Glu-L-Lys-D-Ala-D-Ala)-di-trans,octa-cis-undecaprenyl diphosphate + NH4(+) = beta-D-GlcNAc-(1-&gt;4)-Mur2Ac(oyl-L-Ala-D-isoglutaminyl-L-Lys-D-Ala-D-Ala)-di-trans,octa-cis-undecaprenyl diphosphate + phosphate + H(+)</text>
        <dbReference type="Rhea" id="RHEA:57932"/>
        <dbReference type="ChEBI" id="CHEBI:15378"/>
        <dbReference type="ChEBI" id="CHEBI:28938"/>
        <dbReference type="ChEBI" id="CHEBI:43474"/>
        <dbReference type="ChEBI" id="CHEBI:62233"/>
        <dbReference type="ChEBI" id="CHEBI:143132"/>
    </reaction>
</comment>
<dbReference type="GO" id="GO:0005524">
    <property type="term" value="F:ATP binding"/>
    <property type="evidence" value="ECO:0007669"/>
    <property type="project" value="UniProtKB-UniRule"/>
</dbReference>
<evidence type="ECO:0000259" key="5">
    <source>
        <dbReference type="Pfam" id="PF08245"/>
    </source>
</evidence>
<evidence type="ECO:0000313" key="7">
    <source>
        <dbReference type="EMBL" id="PWG62903.1"/>
    </source>
</evidence>
<dbReference type="InterPro" id="IPR036565">
    <property type="entry name" value="Mur-like_cat_sf"/>
</dbReference>
<keyword evidence="3 4" id="KW-0067">ATP-binding</keyword>
<dbReference type="GO" id="GO:0008360">
    <property type="term" value="P:regulation of cell shape"/>
    <property type="evidence" value="ECO:0007669"/>
    <property type="project" value="UniProtKB-KW"/>
</dbReference>
<dbReference type="Pfam" id="PF08245">
    <property type="entry name" value="Mur_ligase_M"/>
    <property type="match status" value="1"/>
</dbReference>
<dbReference type="OrthoDB" id="9803907at2"/>
<name>A0A2U2N1G3_9BIFI</name>
<dbReference type="PROSITE" id="PS01011">
    <property type="entry name" value="FOLYLPOLYGLU_SYNT_1"/>
    <property type="match status" value="1"/>
</dbReference>
<comment type="function">
    <text evidence="4">The lipid II isoglutaminyl synthase complex catalyzes the formation of alpha-D-isoglutamine in the cell wall lipid II stem peptide. The MurT subunit catalyzes the ATP-dependent amidation of D-glutamate residue of lipid II, converting it to an isoglutamine residue.</text>
</comment>
<dbReference type="Pfam" id="PF08353">
    <property type="entry name" value="MurT_C"/>
    <property type="match status" value="1"/>
</dbReference>
<dbReference type="HAMAP" id="MF_02214">
    <property type="entry name" value="Lipid_II_synth_MurT"/>
    <property type="match status" value="1"/>
</dbReference>
<keyword evidence="4" id="KW-0479">Metal-binding</keyword>
<evidence type="ECO:0000256" key="1">
    <source>
        <dbReference type="ARBA" id="ARBA00022598"/>
    </source>
</evidence>
<dbReference type="GO" id="GO:0071555">
    <property type="term" value="P:cell wall organization"/>
    <property type="evidence" value="ECO:0007669"/>
    <property type="project" value="UniProtKB-KW"/>
</dbReference>
<reference evidence="7 8" key="1">
    <citation type="journal article" date="2018" name="Int. J. Syst. Evol. Microbiol.">
        <title>Bifidobacterium callitrichidarum sp. nov. from the faeces of the emperor tamarin (Saguinus imperator).</title>
        <authorList>
            <person name="Modesto M."/>
            <person name="Michelini S."/>
            <person name="Sansosti M.C."/>
            <person name="De Filippo C."/>
            <person name="Cavalieri D."/>
            <person name="Qvirist L."/>
            <person name="Andlid T."/>
            <person name="Spiezio C."/>
            <person name="Sandri C."/>
            <person name="Pascarelli S."/>
            <person name="Sgorbati B."/>
            <person name="Mattarelli P."/>
        </authorList>
    </citation>
    <scope>NUCLEOTIDE SEQUENCE [LARGE SCALE GENOMIC DNA]</scope>
    <source>
        <strain evidence="7 8">TRI 5</strain>
    </source>
</reference>
<dbReference type="SUPFAM" id="SSF53623">
    <property type="entry name" value="MurD-like peptide ligases, catalytic domain"/>
    <property type="match status" value="1"/>
</dbReference>
<dbReference type="GO" id="GO:0009252">
    <property type="term" value="P:peptidoglycan biosynthetic process"/>
    <property type="evidence" value="ECO:0007669"/>
    <property type="project" value="UniProtKB-UniRule"/>
</dbReference>
<dbReference type="InterPro" id="IPR018109">
    <property type="entry name" value="Folylpolyglutamate_synth_CS"/>
</dbReference>
<keyword evidence="2 4" id="KW-0547">Nucleotide-binding</keyword>
<dbReference type="PANTHER" id="PTHR23135:SF7">
    <property type="entry name" value="LIPID II ISOGLUTAMINYL SYNTHASE (GLUTAMINE-HYDROLYZING) SUBUNIT MURT"/>
    <property type="match status" value="1"/>
</dbReference>
<evidence type="ECO:0000313" key="8">
    <source>
        <dbReference type="Proteomes" id="UP000245876"/>
    </source>
</evidence>
<dbReference type="RefSeq" id="WP_109057954.1">
    <property type="nucleotide sequence ID" value="NZ_QFFM01000031.1"/>
</dbReference>
<comment type="caution">
    <text evidence="7">The sequence shown here is derived from an EMBL/GenBank/DDBJ whole genome shotgun (WGS) entry which is preliminary data.</text>
</comment>
<comment type="catalytic activity">
    <reaction evidence="4">
        <text>beta-D-GlcNAc-(1-&gt;4)-Mur2Ac(oyl-L-Ala-gamma-D-Glu-L-Lys-D-Ala-D-Ala)-di-trans,octa-cis-undecaprenyl diphosphate + ATP = beta-D-GlcNAc-(1-&gt;4)-Mur2Ac(oyl-L-Ala-gamma-D-O-P-Glu-L-Lys-D-Ala-D-Ala)-di-trans,octa-cis-undecaprenyl diphosphate + ADP</text>
        <dbReference type="Rhea" id="RHEA:59488"/>
        <dbReference type="ChEBI" id="CHEBI:30616"/>
        <dbReference type="ChEBI" id="CHEBI:60033"/>
        <dbReference type="ChEBI" id="CHEBI:143132"/>
        <dbReference type="ChEBI" id="CHEBI:456216"/>
    </reaction>
</comment>
<feature type="domain" description="Lipid II isoglutaminyl synthase (glutamine-hydrolyzing) subunit MurT C-terminal" evidence="6">
    <location>
        <begin position="362"/>
        <end position="467"/>
    </location>
</feature>
<sequence length="487" mass="51749">MSTNTSGENQSKPSQAPKASWNAFATPLIGKGVRWAARVTKHGGSAFPGKVVERIDPTFLARTLGQLPLGVVLVSGTNGKTTTTRMVASMLADLGLKVFTNPTGSNFTRGVVSALLTEVNLAGKLDADIAVLELDEAYAVHFVRQVKPRYALLLNVMRDQLDRFGEIDTTAKLLSHVAEATGGTVVLNREDPRIAALAAKAPAGTEVRYFGLDDGLKHYFPSDDDMATTVSVETGAGEGDSCGPRESESVLPADVTLTAVGDHQATFRMDDRDYSTAVRLEGVYNLYNAAAALAVVRAVQKDAQALGLPPAPTIRTGSLAARERAFADADADKLIAAVSRVTPAFGRGEIIDVNRSPVELLLVKNPMGFRLSLASFDPAGADTMIVINDEYADGRDMSWLWDVDFTSLRTSGVAMVSGVRAWDMALRLGYDQVPVAATDTDIESALTAFVNGNPGKPKHIYCTYTSMLKVRAALAQVANVADAGVGK</sequence>
<dbReference type="GO" id="GO:0004326">
    <property type="term" value="F:tetrahydrofolylpolyglutamate synthase activity"/>
    <property type="evidence" value="ECO:0007669"/>
    <property type="project" value="InterPro"/>
</dbReference>
<evidence type="ECO:0000256" key="4">
    <source>
        <dbReference type="HAMAP-Rule" id="MF_02214"/>
    </source>
</evidence>
<organism evidence="7 8">
    <name type="scientific">Bifidobacterium callitrichidarum</name>
    <dbReference type="NCBI Taxonomy" id="2052941"/>
    <lineage>
        <taxon>Bacteria</taxon>
        <taxon>Bacillati</taxon>
        <taxon>Actinomycetota</taxon>
        <taxon>Actinomycetes</taxon>
        <taxon>Bifidobacteriales</taxon>
        <taxon>Bifidobacteriaceae</taxon>
        <taxon>Bifidobacterium</taxon>
    </lineage>
</organism>
<dbReference type="Gene3D" id="3.40.1190.10">
    <property type="entry name" value="Mur-like, catalytic domain"/>
    <property type="match status" value="1"/>
</dbReference>
<dbReference type="PANTHER" id="PTHR23135">
    <property type="entry name" value="MUR LIGASE FAMILY MEMBER"/>
    <property type="match status" value="1"/>
</dbReference>
<dbReference type="GO" id="GO:0046872">
    <property type="term" value="F:metal ion binding"/>
    <property type="evidence" value="ECO:0007669"/>
    <property type="project" value="UniProtKB-KW"/>
</dbReference>
<comment type="similarity">
    <text evidence="4">Belongs to the MurCDEF family. MurT subfamily.</text>
</comment>
<feature type="domain" description="Mur ligase central" evidence="5">
    <location>
        <begin position="74"/>
        <end position="296"/>
    </location>
</feature>
<keyword evidence="1 4" id="KW-0436">Ligase</keyword>
<dbReference type="EMBL" id="QFFM01000031">
    <property type="protein sequence ID" value="PWG62903.1"/>
    <property type="molecule type" value="Genomic_DNA"/>
</dbReference>
<comment type="pathway">
    <text evidence="4">Cell wall biogenesis; peptidoglycan biosynthesis.</text>
</comment>
<gene>
    <name evidence="4" type="primary">murT</name>
    <name evidence="7" type="ORF">DF196_11560</name>
</gene>
<dbReference type="InterPro" id="IPR043703">
    <property type="entry name" value="Lipid_II_synth_MurT"/>
</dbReference>
<keyword evidence="4" id="KW-0961">Cell wall biogenesis/degradation</keyword>
<dbReference type="Proteomes" id="UP000245876">
    <property type="component" value="Unassembled WGS sequence"/>
</dbReference>
<dbReference type="GO" id="GO:0140282">
    <property type="term" value="F:carbon-nitrogen ligase activity on lipid II"/>
    <property type="evidence" value="ECO:0007669"/>
    <property type="project" value="UniProtKB-UniRule"/>
</dbReference>
<dbReference type="InterPro" id="IPR013564">
    <property type="entry name" value="MurT_C"/>
</dbReference>
<comment type="catalytic activity">
    <reaction evidence="4">
        <text>beta-D-GlcNAc-(1-&gt;4)-Mur2Ac(oyl-L-Ala-gamma-D-Glu-L-Lys-D-Ala-D-Ala)-di-trans,octa-cis-undecaprenyl diphosphate + L-glutamine + ATP + H2O = beta-D-GlcNAc-(1-&gt;4)-Mur2Ac(oyl-L-Ala-D-isoglutaminyl-L-Lys-D-Ala-D-Ala)-di-trans,octa-cis-undecaprenyl diphosphate + L-glutamate + ADP + phosphate + H(+)</text>
        <dbReference type="Rhea" id="RHEA:57928"/>
        <dbReference type="ChEBI" id="CHEBI:15377"/>
        <dbReference type="ChEBI" id="CHEBI:15378"/>
        <dbReference type="ChEBI" id="CHEBI:29985"/>
        <dbReference type="ChEBI" id="CHEBI:30616"/>
        <dbReference type="ChEBI" id="CHEBI:43474"/>
        <dbReference type="ChEBI" id="CHEBI:58359"/>
        <dbReference type="ChEBI" id="CHEBI:60033"/>
        <dbReference type="ChEBI" id="CHEBI:62233"/>
        <dbReference type="ChEBI" id="CHEBI:456216"/>
        <dbReference type="EC" id="6.3.5.13"/>
    </reaction>
</comment>
<evidence type="ECO:0000259" key="6">
    <source>
        <dbReference type="Pfam" id="PF08353"/>
    </source>
</evidence>
<feature type="active site" evidence="4">
    <location>
        <position position="396"/>
    </location>
</feature>
<protein>
    <recommendedName>
        <fullName evidence="4">Lipid II isoglutaminyl synthase (glutamine-hydrolyzing) subunit MurT</fullName>
        <ecNumber evidence="4">6.3.5.13</ecNumber>
    </recommendedName>
</protein>
<proteinExistence type="inferred from homology"/>
<comment type="caution">
    <text evidence="4">Lacks conserved residue(s) required for the propagation of feature annotation.</text>
</comment>
<comment type="subunit">
    <text evidence="4">Forms a heterodimer with GatD.</text>
</comment>
<dbReference type="UniPathway" id="UPA00219"/>
<keyword evidence="4" id="KW-0573">Peptidoglycan synthesis</keyword>